<dbReference type="EMBL" id="MFQB01000007">
    <property type="protein sequence ID" value="OGH68754.1"/>
    <property type="molecule type" value="Genomic_DNA"/>
</dbReference>
<dbReference type="Proteomes" id="UP000176282">
    <property type="component" value="Unassembled WGS sequence"/>
</dbReference>
<comment type="caution">
    <text evidence="2">The sequence shown here is derived from an EMBL/GenBank/DDBJ whole genome shotgun (WGS) entry which is preliminary data.</text>
</comment>
<evidence type="ECO:0000256" key="1">
    <source>
        <dbReference type="SAM" id="Phobius"/>
    </source>
</evidence>
<feature type="transmembrane region" description="Helical" evidence="1">
    <location>
        <begin position="65"/>
        <end position="86"/>
    </location>
</feature>
<gene>
    <name evidence="2" type="ORF">A3J66_03475</name>
</gene>
<keyword evidence="1" id="KW-0472">Membrane</keyword>
<keyword evidence="1" id="KW-0812">Transmembrane</keyword>
<dbReference type="STRING" id="1798680.A3J66_03475"/>
<feature type="transmembrane region" description="Helical" evidence="1">
    <location>
        <begin position="15"/>
        <end position="37"/>
    </location>
</feature>
<protein>
    <submittedName>
        <fullName evidence="2">Uncharacterized protein</fullName>
    </submittedName>
</protein>
<sequence>MVSSFYPAKLYLKHLPISLLLLSSLFLNLLIWGWLFWNIRPQPDPVFLHYTILFGVDLTGQWYKVLVIPLSGLMILLVNTTVGWIFFNVDRFISYVCGSASILAHVFLLVAAWLLVYLNV</sequence>
<accession>A0A1F6MAW0</accession>
<evidence type="ECO:0000313" key="2">
    <source>
        <dbReference type="EMBL" id="OGH68754.1"/>
    </source>
</evidence>
<reference evidence="2 3" key="1">
    <citation type="journal article" date="2016" name="Nat. Commun.">
        <title>Thousands of microbial genomes shed light on interconnected biogeochemical processes in an aquifer system.</title>
        <authorList>
            <person name="Anantharaman K."/>
            <person name="Brown C.T."/>
            <person name="Hug L.A."/>
            <person name="Sharon I."/>
            <person name="Castelle C.J."/>
            <person name="Probst A.J."/>
            <person name="Thomas B.C."/>
            <person name="Singh A."/>
            <person name="Wilkins M.J."/>
            <person name="Karaoz U."/>
            <person name="Brodie E.L."/>
            <person name="Williams K.H."/>
            <person name="Hubbard S.S."/>
            <person name="Banfield J.F."/>
        </authorList>
    </citation>
    <scope>NUCLEOTIDE SEQUENCE [LARGE SCALE GENOMIC DNA]</scope>
</reference>
<proteinExistence type="predicted"/>
<feature type="transmembrane region" description="Helical" evidence="1">
    <location>
        <begin position="92"/>
        <end position="118"/>
    </location>
</feature>
<keyword evidence="1" id="KW-1133">Transmembrane helix</keyword>
<evidence type="ECO:0000313" key="3">
    <source>
        <dbReference type="Proteomes" id="UP000176282"/>
    </source>
</evidence>
<name>A0A1F6MAW0_9BACT</name>
<dbReference type="AlphaFoldDB" id="A0A1F6MAW0"/>
<organism evidence="2 3">
    <name type="scientific">Candidatus Magasanikbacteria bacterium RIFCSPHIGHO2_02_FULL_47_14</name>
    <dbReference type="NCBI Taxonomy" id="1798680"/>
    <lineage>
        <taxon>Bacteria</taxon>
        <taxon>Candidatus Magasanikiibacteriota</taxon>
    </lineage>
</organism>